<sequence length="274" mass="28448">METDLIDRALAEDVGEGDATTEATVAAAARGVATITQKAPGVISGLEVAEAVFLRLDPDAQITRLGPEGEWREGGPVLRVEGSARGILTAERTALNFLGRLSGVATKTARIVRSVGEGGAKILDTRKTTPGMRLLEKAAVAHGGGVNHRIGLFDFILIKENHSTLAGGVGEAVHKARAARPELGLAVEVRDGAEIDEALAANAQRLLLDNMTPDEVRAAVAQVGGRAVLEVSGGVDEETVLVYATISGVDYVSIGALTHSAPVLDLSLILETVQ</sequence>
<evidence type="ECO:0000256" key="9">
    <source>
        <dbReference type="ARBA" id="ARBA00022679"/>
    </source>
</evidence>
<keyword evidence="9 13" id="KW-0808">Transferase</keyword>
<evidence type="ECO:0000256" key="4">
    <source>
        <dbReference type="ARBA" id="ARBA00011218"/>
    </source>
</evidence>
<comment type="caution">
    <text evidence="17">The sequence shown here is derived from an EMBL/GenBank/DDBJ whole genome shotgun (WGS) entry which is preliminary data.</text>
</comment>
<feature type="binding site" evidence="14">
    <location>
        <begin position="232"/>
        <end position="234"/>
    </location>
    <ligand>
        <name>substrate</name>
    </ligand>
</feature>
<dbReference type="InterPro" id="IPR004393">
    <property type="entry name" value="NadC"/>
</dbReference>
<organism evidence="17 18">
    <name type="scientific">Solirubrobacter ginsenosidimutans</name>
    <dbReference type="NCBI Taxonomy" id="490573"/>
    <lineage>
        <taxon>Bacteria</taxon>
        <taxon>Bacillati</taxon>
        <taxon>Actinomycetota</taxon>
        <taxon>Thermoleophilia</taxon>
        <taxon>Solirubrobacterales</taxon>
        <taxon>Solirubrobacteraceae</taxon>
        <taxon>Solirubrobacter</taxon>
    </lineage>
</organism>
<comment type="function">
    <text evidence="1">Involved in the catabolism of quinolinic acid (QA).</text>
</comment>
<evidence type="ECO:0000256" key="3">
    <source>
        <dbReference type="ARBA" id="ARBA00009400"/>
    </source>
</evidence>
<feature type="binding site" evidence="14">
    <location>
        <begin position="125"/>
        <end position="127"/>
    </location>
    <ligand>
        <name>substrate</name>
    </ligand>
</feature>
<evidence type="ECO:0000256" key="14">
    <source>
        <dbReference type="PIRSR" id="PIRSR006250-1"/>
    </source>
</evidence>
<evidence type="ECO:0000256" key="7">
    <source>
        <dbReference type="ARBA" id="ARBA00022642"/>
    </source>
</evidence>
<comment type="similarity">
    <text evidence="3 13">Belongs to the NadC/ModD family.</text>
</comment>
<evidence type="ECO:0000259" key="15">
    <source>
        <dbReference type="Pfam" id="PF01729"/>
    </source>
</evidence>
<feature type="domain" description="Quinolinate phosphoribosyl transferase C-terminal" evidence="15">
    <location>
        <begin position="104"/>
        <end position="268"/>
    </location>
</feature>
<dbReference type="GO" id="GO:0004514">
    <property type="term" value="F:nicotinate-nucleotide diphosphorylase (carboxylating) activity"/>
    <property type="evidence" value="ECO:0007669"/>
    <property type="project" value="UniProtKB-EC"/>
</dbReference>
<feature type="binding site" evidence="14">
    <location>
        <position position="209"/>
    </location>
    <ligand>
        <name>substrate</name>
    </ligand>
</feature>
<dbReference type="FunFam" id="3.90.1170.20:FF:000001">
    <property type="entry name" value="Nicotinate-nucleotide diphosphorylase (Carboxylating)"/>
    <property type="match status" value="1"/>
</dbReference>
<comment type="catalytic activity">
    <reaction evidence="11">
        <text>nicotinate beta-D-ribonucleotide + CO2 + diphosphate = quinolinate + 5-phospho-alpha-D-ribose 1-diphosphate + 2 H(+)</text>
        <dbReference type="Rhea" id="RHEA:12733"/>
        <dbReference type="ChEBI" id="CHEBI:15378"/>
        <dbReference type="ChEBI" id="CHEBI:16526"/>
        <dbReference type="ChEBI" id="CHEBI:29959"/>
        <dbReference type="ChEBI" id="CHEBI:33019"/>
        <dbReference type="ChEBI" id="CHEBI:57502"/>
        <dbReference type="ChEBI" id="CHEBI:58017"/>
        <dbReference type="EC" id="2.4.2.19"/>
    </reaction>
</comment>
<evidence type="ECO:0000313" key="18">
    <source>
        <dbReference type="Proteomes" id="UP001149140"/>
    </source>
</evidence>
<dbReference type="Gene3D" id="3.90.1170.20">
    <property type="entry name" value="Quinolinate phosphoribosyl transferase, N-terminal domain"/>
    <property type="match status" value="1"/>
</dbReference>
<dbReference type="Pfam" id="PF02749">
    <property type="entry name" value="QRPTase_N"/>
    <property type="match status" value="1"/>
</dbReference>
<feature type="binding site" evidence="14">
    <location>
        <position position="92"/>
    </location>
    <ligand>
        <name>substrate</name>
    </ligand>
</feature>
<proteinExistence type="inferred from homology"/>
<dbReference type="PANTHER" id="PTHR32179">
    <property type="entry name" value="NICOTINATE-NUCLEOTIDE PYROPHOSPHORYLASE [CARBOXYLATING]"/>
    <property type="match status" value="1"/>
</dbReference>
<dbReference type="FunFam" id="3.20.20.70:FF:000030">
    <property type="entry name" value="Nicotinate-nucleotide pyrophosphorylase, carboxylating"/>
    <property type="match status" value="1"/>
</dbReference>
<dbReference type="GO" id="GO:0009435">
    <property type="term" value="P:NAD+ biosynthetic process"/>
    <property type="evidence" value="ECO:0007669"/>
    <property type="project" value="InterPro"/>
</dbReference>
<dbReference type="PIRSF" id="PIRSF006250">
    <property type="entry name" value="NadC_ModD"/>
    <property type="match status" value="1"/>
</dbReference>
<dbReference type="InterPro" id="IPR027277">
    <property type="entry name" value="NadC/ModD"/>
</dbReference>
<evidence type="ECO:0000256" key="5">
    <source>
        <dbReference type="ARBA" id="ARBA00011944"/>
    </source>
</evidence>
<evidence type="ECO:0000256" key="1">
    <source>
        <dbReference type="ARBA" id="ARBA00003237"/>
    </source>
</evidence>
<evidence type="ECO:0000256" key="6">
    <source>
        <dbReference type="ARBA" id="ARBA00020990"/>
    </source>
</evidence>
<dbReference type="Gene3D" id="3.20.20.70">
    <property type="entry name" value="Aldolase class I"/>
    <property type="match status" value="1"/>
</dbReference>
<accession>A0A9X3MZ40</accession>
<dbReference type="GO" id="GO:0005737">
    <property type="term" value="C:cytoplasm"/>
    <property type="evidence" value="ECO:0007669"/>
    <property type="project" value="TreeGrafter"/>
</dbReference>
<dbReference type="InterPro" id="IPR022412">
    <property type="entry name" value="Quinolinate_PRibosylTrfase_N"/>
</dbReference>
<comment type="subunit">
    <text evidence="4">Hexamer formed by 3 homodimers.</text>
</comment>
<keyword evidence="8 13" id="KW-0328">Glycosyltransferase</keyword>
<evidence type="ECO:0000313" key="17">
    <source>
        <dbReference type="EMBL" id="MDA0165177.1"/>
    </source>
</evidence>
<dbReference type="CDD" id="cd01572">
    <property type="entry name" value="QPRTase"/>
    <property type="match status" value="1"/>
</dbReference>
<feature type="binding site" evidence="14">
    <location>
        <position position="188"/>
    </location>
    <ligand>
        <name>substrate</name>
    </ligand>
</feature>
<feature type="binding site" evidence="14">
    <location>
        <position position="159"/>
    </location>
    <ligand>
        <name>substrate</name>
    </ligand>
</feature>
<dbReference type="SUPFAM" id="SSF51690">
    <property type="entry name" value="Nicotinate/Quinolinate PRTase C-terminal domain-like"/>
    <property type="match status" value="1"/>
</dbReference>
<dbReference type="GO" id="GO:0034213">
    <property type="term" value="P:quinolinate catabolic process"/>
    <property type="evidence" value="ECO:0007669"/>
    <property type="project" value="TreeGrafter"/>
</dbReference>
<dbReference type="Proteomes" id="UP001149140">
    <property type="component" value="Unassembled WGS sequence"/>
</dbReference>
<dbReference type="RefSeq" id="WP_270044434.1">
    <property type="nucleotide sequence ID" value="NZ_JAPDOD010000043.1"/>
</dbReference>
<keyword evidence="7" id="KW-0662">Pyridine nucleotide biosynthesis</keyword>
<protein>
    <recommendedName>
        <fullName evidence="6">Nicotinate-nucleotide pyrophosphorylase [carboxylating]</fullName>
        <ecNumber evidence="5">2.4.2.19</ecNumber>
    </recommendedName>
    <alternativeName>
        <fullName evidence="12">Probable nicotinate-nucleotide pyrophosphorylase [carboxylating]</fullName>
    </alternativeName>
    <alternativeName>
        <fullName evidence="10">Quinolinate phosphoribosyltransferase [decarboxylating]</fullName>
    </alternativeName>
</protein>
<feature type="binding site" evidence="14">
    <location>
        <position position="149"/>
    </location>
    <ligand>
        <name>substrate</name>
    </ligand>
</feature>
<dbReference type="SUPFAM" id="SSF54675">
    <property type="entry name" value="Nicotinate/Quinolinate PRTase N-terminal domain-like"/>
    <property type="match status" value="1"/>
</dbReference>
<evidence type="ECO:0000256" key="13">
    <source>
        <dbReference type="PIRNR" id="PIRNR006250"/>
    </source>
</evidence>
<evidence type="ECO:0000256" key="8">
    <source>
        <dbReference type="ARBA" id="ARBA00022676"/>
    </source>
</evidence>
<evidence type="ECO:0000256" key="2">
    <source>
        <dbReference type="ARBA" id="ARBA00004893"/>
    </source>
</evidence>
<reference evidence="17" key="1">
    <citation type="submission" date="2022-10" db="EMBL/GenBank/DDBJ databases">
        <title>The WGS of Solirubrobacter ginsenosidimutans DSM 21036.</title>
        <authorList>
            <person name="Jiang Z."/>
        </authorList>
    </citation>
    <scope>NUCLEOTIDE SEQUENCE</scope>
    <source>
        <strain evidence="17">DSM 21036</strain>
    </source>
</reference>
<name>A0A9X3MZ40_9ACTN</name>
<evidence type="ECO:0000256" key="11">
    <source>
        <dbReference type="ARBA" id="ARBA00047445"/>
    </source>
</evidence>
<gene>
    <name evidence="17" type="primary">nadC</name>
    <name evidence="17" type="ORF">OM076_33215</name>
</gene>
<dbReference type="AlphaFoldDB" id="A0A9X3MZ40"/>
<evidence type="ECO:0000256" key="12">
    <source>
        <dbReference type="ARBA" id="ARBA00069173"/>
    </source>
</evidence>
<feature type="binding site" evidence="14">
    <location>
        <begin position="254"/>
        <end position="256"/>
    </location>
    <ligand>
        <name>substrate</name>
    </ligand>
</feature>
<dbReference type="Pfam" id="PF01729">
    <property type="entry name" value="QRPTase_C"/>
    <property type="match status" value="1"/>
</dbReference>
<dbReference type="NCBIfam" id="TIGR00078">
    <property type="entry name" value="nadC"/>
    <property type="match status" value="1"/>
</dbReference>
<dbReference type="InterPro" id="IPR013785">
    <property type="entry name" value="Aldolase_TIM"/>
</dbReference>
<evidence type="ECO:0000259" key="16">
    <source>
        <dbReference type="Pfam" id="PF02749"/>
    </source>
</evidence>
<dbReference type="EMBL" id="JAPDOD010000043">
    <property type="protein sequence ID" value="MDA0165177.1"/>
    <property type="molecule type" value="Genomic_DNA"/>
</dbReference>
<dbReference type="InterPro" id="IPR036068">
    <property type="entry name" value="Nicotinate_pribotase-like_C"/>
</dbReference>
<dbReference type="InterPro" id="IPR037128">
    <property type="entry name" value="Quinolinate_PRibosylTase_N_sf"/>
</dbReference>
<comment type="pathway">
    <text evidence="2">Cofactor biosynthesis; NAD(+) biosynthesis; nicotinate D-ribonucleotide from quinolinate: step 1/1.</text>
</comment>
<evidence type="ECO:0000256" key="10">
    <source>
        <dbReference type="ARBA" id="ARBA00033102"/>
    </source>
</evidence>
<dbReference type="EC" id="2.4.2.19" evidence="5"/>
<feature type="domain" description="Quinolinate phosphoribosyl transferase N-terminal" evidence="16">
    <location>
        <begin position="18"/>
        <end position="102"/>
    </location>
</feature>
<dbReference type="InterPro" id="IPR002638">
    <property type="entry name" value="Quinolinate_PRibosylTrfase_C"/>
</dbReference>
<dbReference type="PANTHER" id="PTHR32179:SF3">
    <property type="entry name" value="NICOTINATE-NUCLEOTIDE PYROPHOSPHORYLASE [CARBOXYLATING]"/>
    <property type="match status" value="1"/>
</dbReference>
<keyword evidence="18" id="KW-1185">Reference proteome</keyword>